<dbReference type="Pfam" id="PF00481">
    <property type="entry name" value="PP2C"/>
    <property type="match status" value="1"/>
</dbReference>
<dbReference type="PANTHER" id="PTHR13832">
    <property type="entry name" value="PROTEIN PHOSPHATASE 2C"/>
    <property type="match status" value="1"/>
</dbReference>
<dbReference type="Gene3D" id="3.60.40.10">
    <property type="entry name" value="PPM-type phosphatase domain"/>
    <property type="match status" value="1"/>
</dbReference>
<dbReference type="Proteomes" id="UP001283341">
    <property type="component" value="Unassembled WGS sequence"/>
</dbReference>
<evidence type="ECO:0000313" key="2">
    <source>
        <dbReference type="EMBL" id="KAK3319198.1"/>
    </source>
</evidence>
<evidence type="ECO:0000259" key="1">
    <source>
        <dbReference type="PROSITE" id="PS51746"/>
    </source>
</evidence>
<dbReference type="SMART" id="SM00332">
    <property type="entry name" value="PP2Cc"/>
    <property type="match status" value="1"/>
</dbReference>
<keyword evidence="2" id="KW-0670">Pyruvate</keyword>
<dbReference type="InterPro" id="IPR015655">
    <property type="entry name" value="PP2C"/>
</dbReference>
<dbReference type="PROSITE" id="PS51746">
    <property type="entry name" value="PPM_2"/>
    <property type="match status" value="1"/>
</dbReference>
<dbReference type="GO" id="GO:0004741">
    <property type="term" value="F:[pyruvate dehydrogenase (acetyl-transferring)]-phosphatase activity"/>
    <property type="evidence" value="ECO:0007669"/>
    <property type="project" value="TreeGrafter"/>
</dbReference>
<dbReference type="CDD" id="cd00143">
    <property type="entry name" value="PP2Cc"/>
    <property type="match status" value="1"/>
</dbReference>
<dbReference type="InterPro" id="IPR036457">
    <property type="entry name" value="PPM-type-like_dom_sf"/>
</dbReference>
<name>A0AAE0I5U8_9PEZI</name>
<dbReference type="AlphaFoldDB" id="A0AAE0I5U8"/>
<reference evidence="2" key="2">
    <citation type="submission" date="2023-06" db="EMBL/GenBank/DDBJ databases">
        <authorList>
            <consortium name="Lawrence Berkeley National Laboratory"/>
            <person name="Haridas S."/>
            <person name="Hensen N."/>
            <person name="Bonometti L."/>
            <person name="Westerberg I."/>
            <person name="Brannstrom I.O."/>
            <person name="Guillou S."/>
            <person name="Cros-Aarteil S."/>
            <person name="Calhoun S."/>
            <person name="Kuo A."/>
            <person name="Mondo S."/>
            <person name="Pangilinan J."/>
            <person name="Riley R."/>
            <person name="Labutti K."/>
            <person name="Andreopoulos B."/>
            <person name="Lipzen A."/>
            <person name="Chen C."/>
            <person name="Yanf M."/>
            <person name="Daum C."/>
            <person name="Ng V."/>
            <person name="Clum A."/>
            <person name="Steindorff A."/>
            <person name="Ohm R."/>
            <person name="Martin F."/>
            <person name="Silar P."/>
            <person name="Natvig D."/>
            <person name="Lalanne C."/>
            <person name="Gautier V."/>
            <person name="Ament-Velasquez S.L."/>
            <person name="Kruys A."/>
            <person name="Hutchinson M.I."/>
            <person name="Powell A.J."/>
            <person name="Barry K."/>
            <person name="Miller A.N."/>
            <person name="Grigoriev I.V."/>
            <person name="Debuchy R."/>
            <person name="Gladieux P."/>
            <person name="Thoren M.H."/>
            <person name="Johannesson H."/>
        </authorList>
    </citation>
    <scope>NUCLEOTIDE SEQUENCE</scope>
    <source>
        <strain evidence="2">CBS 118394</strain>
    </source>
</reference>
<proteinExistence type="predicted"/>
<gene>
    <name evidence="2" type="ORF">B0H66DRAFT_476396</name>
</gene>
<dbReference type="EMBL" id="JAUEDM010000004">
    <property type="protein sequence ID" value="KAK3319198.1"/>
    <property type="molecule type" value="Genomic_DNA"/>
</dbReference>
<comment type="caution">
    <text evidence="2">The sequence shown here is derived from an EMBL/GenBank/DDBJ whole genome shotgun (WGS) entry which is preliminary data.</text>
</comment>
<evidence type="ECO:0000313" key="3">
    <source>
        <dbReference type="Proteomes" id="UP001283341"/>
    </source>
</evidence>
<dbReference type="PANTHER" id="PTHR13832:SF792">
    <property type="entry name" value="GM14286P"/>
    <property type="match status" value="1"/>
</dbReference>
<reference evidence="2" key="1">
    <citation type="journal article" date="2023" name="Mol. Phylogenet. Evol.">
        <title>Genome-scale phylogeny and comparative genomics of the fungal order Sordariales.</title>
        <authorList>
            <person name="Hensen N."/>
            <person name="Bonometti L."/>
            <person name="Westerberg I."/>
            <person name="Brannstrom I.O."/>
            <person name="Guillou S."/>
            <person name="Cros-Aarteil S."/>
            <person name="Calhoun S."/>
            <person name="Haridas S."/>
            <person name="Kuo A."/>
            <person name="Mondo S."/>
            <person name="Pangilinan J."/>
            <person name="Riley R."/>
            <person name="LaButti K."/>
            <person name="Andreopoulos B."/>
            <person name="Lipzen A."/>
            <person name="Chen C."/>
            <person name="Yan M."/>
            <person name="Daum C."/>
            <person name="Ng V."/>
            <person name="Clum A."/>
            <person name="Steindorff A."/>
            <person name="Ohm R.A."/>
            <person name="Martin F."/>
            <person name="Silar P."/>
            <person name="Natvig D.O."/>
            <person name="Lalanne C."/>
            <person name="Gautier V."/>
            <person name="Ament-Velasquez S.L."/>
            <person name="Kruys A."/>
            <person name="Hutchinson M.I."/>
            <person name="Powell A.J."/>
            <person name="Barry K."/>
            <person name="Miller A.N."/>
            <person name="Grigoriev I.V."/>
            <person name="Debuchy R."/>
            <person name="Gladieux P."/>
            <person name="Hiltunen Thoren M."/>
            <person name="Johannesson H."/>
        </authorList>
    </citation>
    <scope>NUCLEOTIDE SEQUENCE</scope>
    <source>
        <strain evidence="2">CBS 118394</strain>
    </source>
</reference>
<sequence length="487" mass="53198">MFPSKFPIRSVSYRGFVRRQSTIATPSPGRPFLRITGVGVASSVLGWFAYEFSHSQNEAGVAAKHTISTALSGAPNLNPATGYPFTALPPLSPAQVDERLNEDAWSVSVSAVNGLSSYEGSQVASNGPCEDSYIHGKFPSPLQSGRDWMTWGVFDGHLGSQTSQALTQHLLPYVHTFVKNANQPTGFDDVAIHKAIKDAFVALDNAFLSGGDRGTVNSDSLTFAQKVQRLATGSNGSCAILSLYDPASRKLHVACTGDSRAVLGRQTAEGKWEAVPLSIDQSGSNEAEGERVRAEHPGEEGLVKNGRVLGLACARAFGDGHWKWPLELQKYLRSRFVTDTLRAHDPEVYKTPPYITAEPEVTTTVLPAGKRAFMIIASDGLWDAMTSEQAVDMVARWIDWKAKRKPREPQPVKGETPGMFNWERYYSTGYKVDEESIAVQDENAAVHLTRNAIGGANQDLVGALLSFRPPYSRYVRDDITVQVVFFE</sequence>
<accession>A0AAE0I5U8</accession>
<keyword evidence="3" id="KW-1185">Reference proteome</keyword>
<dbReference type="GO" id="GO:0005739">
    <property type="term" value="C:mitochondrion"/>
    <property type="evidence" value="ECO:0007669"/>
    <property type="project" value="TreeGrafter"/>
</dbReference>
<organism evidence="2 3">
    <name type="scientific">Apodospora peruviana</name>
    <dbReference type="NCBI Taxonomy" id="516989"/>
    <lineage>
        <taxon>Eukaryota</taxon>
        <taxon>Fungi</taxon>
        <taxon>Dikarya</taxon>
        <taxon>Ascomycota</taxon>
        <taxon>Pezizomycotina</taxon>
        <taxon>Sordariomycetes</taxon>
        <taxon>Sordariomycetidae</taxon>
        <taxon>Sordariales</taxon>
        <taxon>Lasiosphaeriaceae</taxon>
        <taxon>Apodospora</taxon>
    </lineage>
</organism>
<dbReference type="SUPFAM" id="SSF81606">
    <property type="entry name" value="PP2C-like"/>
    <property type="match status" value="1"/>
</dbReference>
<protein>
    <submittedName>
        <fullName evidence="2">Pyruvate dehydrogenase</fullName>
    </submittedName>
</protein>
<feature type="domain" description="PPM-type phosphatase" evidence="1">
    <location>
        <begin position="115"/>
        <end position="486"/>
    </location>
</feature>
<dbReference type="InterPro" id="IPR001932">
    <property type="entry name" value="PPM-type_phosphatase-like_dom"/>
</dbReference>